<dbReference type="RefSeq" id="XP_021036248.1">
    <property type="nucleotide sequence ID" value="XM_021180589.1"/>
</dbReference>
<dbReference type="GO" id="GO:0005794">
    <property type="term" value="C:Golgi apparatus"/>
    <property type="evidence" value="ECO:0007669"/>
    <property type="project" value="TreeGrafter"/>
</dbReference>
<feature type="region of interest" description="Disordered" evidence="8">
    <location>
        <begin position="287"/>
        <end position="319"/>
    </location>
</feature>
<keyword evidence="4 7" id="KW-1133">Transmembrane helix</keyword>
<evidence type="ECO:0000259" key="9">
    <source>
        <dbReference type="Pfam" id="PF01529"/>
    </source>
</evidence>
<name>A0A6P5R2U4_MUSCR</name>
<dbReference type="GO" id="GO:0019706">
    <property type="term" value="F:protein-cysteine S-palmitoyltransferase activity"/>
    <property type="evidence" value="ECO:0007669"/>
    <property type="project" value="UniProtKB-EC"/>
</dbReference>
<dbReference type="PANTHER" id="PTHR22883">
    <property type="entry name" value="ZINC FINGER DHHC DOMAIN CONTAINING PROTEIN"/>
    <property type="match status" value="1"/>
</dbReference>
<dbReference type="PROSITE" id="PS50216">
    <property type="entry name" value="DHHC"/>
    <property type="match status" value="1"/>
</dbReference>
<dbReference type="KEGG" id="mcal:110308199"/>
<evidence type="ECO:0000256" key="2">
    <source>
        <dbReference type="ARBA" id="ARBA00022679"/>
    </source>
</evidence>
<keyword evidence="10" id="KW-1185">Reference proteome</keyword>
<reference evidence="11" key="1">
    <citation type="submission" date="2025-08" db="UniProtKB">
        <authorList>
            <consortium name="RefSeq"/>
        </authorList>
    </citation>
    <scope>IDENTIFICATION</scope>
</reference>
<gene>
    <name evidence="11" type="primary">LOC110308199</name>
</gene>
<dbReference type="GO" id="GO:0016020">
    <property type="term" value="C:membrane"/>
    <property type="evidence" value="ECO:0007669"/>
    <property type="project" value="UniProtKB-SubCell"/>
</dbReference>
<dbReference type="GeneID" id="110308199"/>
<keyword evidence="6 7" id="KW-0012">Acyltransferase</keyword>
<dbReference type="GO" id="GO:0006612">
    <property type="term" value="P:protein targeting to membrane"/>
    <property type="evidence" value="ECO:0007669"/>
    <property type="project" value="TreeGrafter"/>
</dbReference>
<keyword evidence="5 7" id="KW-0472">Membrane</keyword>
<comment type="similarity">
    <text evidence="7">Belongs to the DHHC palmitoyltransferase family.</text>
</comment>
<evidence type="ECO:0000313" key="11">
    <source>
        <dbReference type="RefSeq" id="XP_021036248.1"/>
    </source>
</evidence>
<dbReference type="PANTHER" id="PTHR22883:SF22">
    <property type="entry name" value="PALMITOYLTRANSFERASE ZDHHC11-RELATED"/>
    <property type="match status" value="1"/>
</dbReference>
<dbReference type="GO" id="GO:0005783">
    <property type="term" value="C:endoplasmic reticulum"/>
    <property type="evidence" value="ECO:0007669"/>
    <property type="project" value="TreeGrafter"/>
</dbReference>
<proteinExistence type="inferred from homology"/>
<dbReference type="Pfam" id="PF01529">
    <property type="entry name" value="DHHC"/>
    <property type="match status" value="1"/>
</dbReference>
<evidence type="ECO:0000256" key="4">
    <source>
        <dbReference type="ARBA" id="ARBA00022989"/>
    </source>
</evidence>
<organism evidence="10 11">
    <name type="scientific">Mus caroli</name>
    <name type="common">Ryukyu mouse</name>
    <name type="synonym">Ricefield mouse</name>
    <dbReference type="NCBI Taxonomy" id="10089"/>
    <lineage>
        <taxon>Eukaryota</taxon>
        <taxon>Metazoa</taxon>
        <taxon>Chordata</taxon>
        <taxon>Craniata</taxon>
        <taxon>Vertebrata</taxon>
        <taxon>Euteleostomi</taxon>
        <taxon>Mammalia</taxon>
        <taxon>Eutheria</taxon>
        <taxon>Euarchontoglires</taxon>
        <taxon>Glires</taxon>
        <taxon>Rodentia</taxon>
        <taxon>Myomorpha</taxon>
        <taxon>Muroidea</taxon>
        <taxon>Muridae</taxon>
        <taxon>Murinae</taxon>
        <taxon>Mus</taxon>
        <taxon>Mus</taxon>
    </lineage>
</organism>
<feature type="transmembrane region" description="Helical" evidence="7">
    <location>
        <begin position="75"/>
        <end position="98"/>
    </location>
</feature>
<evidence type="ECO:0000256" key="8">
    <source>
        <dbReference type="SAM" id="MobiDB-lite"/>
    </source>
</evidence>
<comment type="domain">
    <text evidence="7">The DHHC domain is required for palmitoyltransferase activity.</text>
</comment>
<feature type="domain" description="Palmitoyltransferase DHHC" evidence="9">
    <location>
        <begin position="127"/>
        <end position="277"/>
    </location>
</feature>
<dbReference type="Proteomes" id="UP000515126">
    <property type="component" value="Chromosome 13"/>
</dbReference>
<protein>
    <recommendedName>
        <fullName evidence="7">Palmitoyltransferase</fullName>
        <ecNumber evidence="7">2.3.1.225</ecNumber>
    </recommendedName>
</protein>
<feature type="transmembrane region" description="Helical" evidence="7">
    <location>
        <begin position="172"/>
        <end position="202"/>
    </location>
</feature>
<evidence type="ECO:0000256" key="7">
    <source>
        <dbReference type="RuleBase" id="RU079119"/>
    </source>
</evidence>
<accession>A0A6P5R2U4</accession>
<dbReference type="AlphaFoldDB" id="A0A6P5R2U4"/>
<feature type="compositionally biased region" description="Basic and acidic residues" evidence="8">
    <location>
        <begin position="287"/>
        <end position="308"/>
    </location>
</feature>
<dbReference type="InterPro" id="IPR039859">
    <property type="entry name" value="PFA4/ZDH16/20/ERF2-like"/>
</dbReference>
<evidence type="ECO:0000256" key="6">
    <source>
        <dbReference type="ARBA" id="ARBA00023315"/>
    </source>
</evidence>
<comment type="catalytic activity">
    <reaction evidence="7">
        <text>L-cysteinyl-[protein] + hexadecanoyl-CoA = S-hexadecanoyl-L-cysteinyl-[protein] + CoA</text>
        <dbReference type="Rhea" id="RHEA:36683"/>
        <dbReference type="Rhea" id="RHEA-COMP:10131"/>
        <dbReference type="Rhea" id="RHEA-COMP:11032"/>
        <dbReference type="ChEBI" id="CHEBI:29950"/>
        <dbReference type="ChEBI" id="CHEBI:57287"/>
        <dbReference type="ChEBI" id="CHEBI:57379"/>
        <dbReference type="ChEBI" id="CHEBI:74151"/>
        <dbReference type="EC" id="2.3.1.225"/>
    </reaction>
</comment>
<dbReference type="InterPro" id="IPR001594">
    <property type="entry name" value="Palmitoyltrfase_DHHC"/>
</dbReference>
<comment type="subcellular location">
    <subcellularLocation>
        <location evidence="1">Membrane</location>
        <topology evidence="1">Multi-pass membrane protein</topology>
    </subcellularLocation>
</comment>
<evidence type="ECO:0000313" key="10">
    <source>
        <dbReference type="Proteomes" id="UP000515126"/>
    </source>
</evidence>
<evidence type="ECO:0000256" key="5">
    <source>
        <dbReference type="ARBA" id="ARBA00023136"/>
    </source>
</evidence>
<keyword evidence="3 7" id="KW-0812">Transmembrane</keyword>
<keyword evidence="2 7" id="KW-0808">Transferase</keyword>
<sequence>MRASQMNICGINKNWVLPEAQENNVKKFLPRPLSRVNGWSPPLHSFQAISWITYLTMSIVTFGIFIPFLPYSWKYAANIVMGGVFMFHLIVHLIAITIDPADTNVRLKKDYSEPVPAFDRSKHTHVIQNQYCHLCEVTASKKAKHCSACNKCVSGFDHHCKWLNNCVGRRNYWFFFCSVASAAVGILGVMIILCYICIQYFVNPDELRTDPLYKEITSENTWLLFLSLWPVPVKTPIVLSIAVMALLLAIASFVMLGHLLIFHLYLISKNMSTFDYLMKTRFQKNPHPAEKKELPLQKKGDLPQEKSHNWAWPKSPPRVGSQKFLMSTLSPKSSVCFVASPPKTCHSEG</sequence>
<evidence type="ECO:0000256" key="1">
    <source>
        <dbReference type="ARBA" id="ARBA00004141"/>
    </source>
</evidence>
<evidence type="ECO:0000256" key="3">
    <source>
        <dbReference type="ARBA" id="ARBA00022692"/>
    </source>
</evidence>
<feature type="transmembrane region" description="Helical" evidence="7">
    <location>
        <begin position="237"/>
        <end position="266"/>
    </location>
</feature>
<dbReference type="EC" id="2.3.1.225" evidence="7"/>
<feature type="transmembrane region" description="Helical" evidence="7">
    <location>
        <begin position="48"/>
        <end position="69"/>
    </location>
</feature>